<evidence type="ECO:0000256" key="1">
    <source>
        <dbReference type="SAM" id="SignalP"/>
    </source>
</evidence>
<feature type="signal peptide" evidence="1">
    <location>
        <begin position="1"/>
        <end position="20"/>
    </location>
</feature>
<dbReference type="EMBL" id="JBBMFA010000111">
    <property type="protein sequence ID" value="MEQ2521575.1"/>
    <property type="molecule type" value="Genomic_DNA"/>
</dbReference>
<keyword evidence="3" id="KW-1185">Reference proteome</keyword>
<dbReference type="SUPFAM" id="SSF56801">
    <property type="entry name" value="Acetyl-CoA synthetase-like"/>
    <property type="match status" value="1"/>
</dbReference>
<keyword evidence="1" id="KW-0732">Signal</keyword>
<reference evidence="2 3" key="1">
    <citation type="submission" date="2024-03" db="EMBL/GenBank/DDBJ databases">
        <title>Human intestinal bacterial collection.</title>
        <authorList>
            <person name="Pauvert C."/>
            <person name="Hitch T.C.A."/>
            <person name="Clavel T."/>
        </authorList>
    </citation>
    <scope>NUCLEOTIDE SEQUENCE [LARGE SCALE GENOMIC DNA]</scope>
    <source>
        <strain evidence="2 3">CLA-JM-H11</strain>
    </source>
</reference>
<feature type="chain" id="PRO_5045059657" evidence="1">
    <location>
        <begin position="21"/>
        <end position="123"/>
    </location>
</feature>
<organism evidence="2 3">
    <name type="scientific">Ruthenibacterium intestinale</name>
    <dbReference type="NCBI Taxonomy" id="3133163"/>
    <lineage>
        <taxon>Bacteria</taxon>
        <taxon>Bacillati</taxon>
        <taxon>Bacillota</taxon>
        <taxon>Clostridia</taxon>
        <taxon>Eubacteriales</taxon>
        <taxon>Oscillospiraceae</taxon>
        <taxon>Ruthenibacterium</taxon>
    </lineage>
</organism>
<comment type="caution">
    <text evidence="2">The sequence shown here is derived from an EMBL/GenBank/DDBJ whole genome shotgun (WGS) entry which is preliminary data.</text>
</comment>
<dbReference type="Proteomes" id="UP001477672">
    <property type="component" value="Unassembled WGS sequence"/>
</dbReference>
<name>A0ABV1GIA8_9FIRM</name>
<protein>
    <submittedName>
        <fullName evidence="2">Uncharacterized protein</fullName>
    </submittedName>
</protein>
<evidence type="ECO:0000313" key="3">
    <source>
        <dbReference type="Proteomes" id="UP001477672"/>
    </source>
</evidence>
<accession>A0ABV1GIA8</accession>
<evidence type="ECO:0000313" key="2">
    <source>
        <dbReference type="EMBL" id="MEQ2521575.1"/>
    </source>
</evidence>
<sequence>MMKKKFAVFVSVVVLAVAVAAATAIVNRKPTLTGRAIVSNSTILIADESDMPVQLNPKTEKVFQDVTIHTGDLIRITYDGYFLYSSPAQTVIDKIQVLERGSISDVPEKAIEALKGNYKWPID</sequence>
<gene>
    <name evidence="2" type="ORF">WMO24_14230</name>
</gene>
<dbReference type="RefSeq" id="WP_349217031.1">
    <property type="nucleotide sequence ID" value="NZ_JBBMFA010000111.1"/>
</dbReference>
<proteinExistence type="predicted"/>